<dbReference type="EMBL" id="SGPJ01000010">
    <property type="protein sequence ID" value="THH02184.1"/>
    <property type="molecule type" value="Genomic_DNA"/>
</dbReference>
<evidence type="ECO:0000256" key="1">
    <source>
        <dbReference type="ARBA" id="ARBA00004184"/>
    </source>
</evidence>
<proteinExistence type="predicted"/>
<feature type="region of interest" description="Disordered" evidence="7">
    <location>
        <begin position="1"/>
        <end position="24"/>
    </location>
</feature>
<feature type="coiled-coil region" evidence="6">
    <location>
        <begin position="421"/>
        <end position="625"/>
    </location>
</feature>
<organism evidence="9 10">
    <name type="scientific">Hermanssonia centrifuga</name>
    <dbReference type="NCBI Taxonomy" id="98765"/>
    <lineage>
        <taxon>Eukaryota</taxon>
        <taxon>Fungi</taxon>
        <taxon>Dikarya</taxon>
        <taxon>Basidiomycota</taxon>
        <taxon>Agaricomycotina</taxon>
        <taxon>Agaricomycetes</taxon>
        <taxon>Polyporales</taxon>
        <taxon>Meruliaceae</taxon>
        <taxon>Hermanssonia</taxon>
    </lineage>
</organism>
<evidence type="ECO:0000256" key="2">
    <source>
        <dbReference type="ARBA" id="ARBA00004496"/>
    </source>
</evidence>
<dbReference type="Proteomes" id="UP000309038">
    <property type="component" value="Unassembled WGS sequence"/>
</dbReference>
<feature type="region of interest" description="Disordered" evidence="7">
    <location>
        <begin position="293"/>
        <end position="314"/>
    </location>
</feature>
<evidence type="ECO:0000256" key="6">
    <source>
        <dbReference type="SAM" id="Coils"/>
    </source>
</evidence>
<feature type="domain" description="GRIP" evidence="8">
    <location>
        <begin position="668"/>
        <end position="716"/>
    </location>
</feature>
<keyword evidence="4 6" id="KW-0175">Coiled coil</keyword>
<gene>
    <name evidence="9" type="ORF">EW026_g679</name>
</gene>
<evidence type="ECO:0000256" key="3">
    <source>
        <dbReference type="ARBA" id="ARBA00022490"/>
    </source>
</evidence>
<keyword evidence="3" id="KW-0963">Cytoplasm</keyword>
<evidence type="ECO:0000313" key="10">
    <source>
        <dbReference type="Proteomes" id="UP000309038"/>
    </source>
</evidence>
<comment type="caution">
    <text evidence="9">The sequence shown here is derived from an EMBL/GenBank/DDBJ whole genome shotgun (WGS) entry which is preliminary data.</text>
</comment>
<keyword evidence="10" id="KW-1185">Reference proteome</keyword>
<dbReference type="AlphaFoldDB" id="A0A4S4KU48"/>
<name>A0A4S4KU48_9APHY</name>
<evidence type="ECO:0000256" key="5">
    <source>
        <dbReference type="ARBA" id="ARBA00023136"/>
    </source>
</evidence>
<evidence type="ECO:0000256" key="7">
    <source>
        <dbReference type="SAM" id="MobiDB-lite"/>
    </source>
</evidence>
<evidence type="ECO:0000313" key="9">
    <source>
        <dbReference type="EMBL" id="THH02184.1"/>
    </source>
</evidence>
<dbReference type="Gene3D" id="1.10.220.60">
    <property type="entry name" value="GRIP domain"/>
    <property type="match status" value="1"/>
</dbReference>
<sequence>MKSTPAEQSSLLLRDPEESEPTEVEVAHFTLHNAIEESHDEPSVLTDDIVVSDEATQSSLEETPPSSITQELVNGSEHDDLVLTDDTSLSLAIPVDNKPSEELLSTAKQVDQLDIEVLQERLKLVQQRFSDVSMSFKRLQTEKAAADRALSELTPLQTIQEIDALRDYLQNVNLKAEMTQDEIKRLTGKLTRQEERIEELRDIHRLESKSQSDQIEKLRGQVNEAEALLKVAQVSASRYEEETSKTKADISRLQNELDKTKAAAKDEEEKRVKAISLLKTVRQKLVKAEKERDDSLGEVQTLTSRDKEEREKEKTERLRLQNEIDKVNLERETAVQGLRALFDKEVAVLKERHEKEVLALRGQFELDAITLKSLHSKELEVRTSRISDLETSVQTLSGEKDEIFDQLQMRQAELESSQSHLESLQSQTVELQYQLREATDRIALLNDELFNSQQAQSTKLQGSPEEVTRLLLAAEAKYEGRIADLRRQLSIMERERDEGEAELSKKLSQKTKEVDELKAIVNSSSKEHEQEQENVISLQEEMESLKAEIKAHQSVIAELGARTEEMAEGEAAAQSQVLELNSRITGLQQQIEESKAREAQIRAHNKTLREELRKVQSSAALLERQRNPGAGYWASKPDGQPEMRSQASSSSDLTRDMSSRPNSPSAGRSDEEVNYEYLRNVILQFLEHKEMRPHLVRILSTILRFTPQETRRLVAKA</sequence>
<feature type="compositionally biased region" description="Basic and acidic residues" evidence="7">
    <location>
        <begin position="304"/>
        <end position="314"/>
    </location>
</feature>
<feature type="region of interest" description="Disordered" evidence="7">
    <location>
        <begin position="626"/>
        <end position="671"/>
    </location>
</feature>
<dbReference type="PROSITE" id="PS50913">
    <property type="entry name" value="GRIP"/>
    <property type="match status" value="1"/>
</dbReference>
<dbReference type="PANTHER" id="PTHR23157:SF25">
    <property type="entry name" value="GRIP AND COILED-COIL DOMAIN-CONTAINING PROTEIN 1"/>
    <property type="match status" value="1"/>
</dbReference>
<evidence type="ECO:0000259" key="8">
    <source>
        <dbReference type="PROSITE" id="PS50913"/>
    </source>
</evidence>
<feature type="compositionally biased region" description="Polar residues" evidence="7">
    <location>
        <begin position="1"/>
        <end position="11"/>
    </location>
</feature>
<accession>A0A4S4KU48</accession>
<dbReference type="InterPro" id="IPR000237">
    <property type="entry name" value="GRIP_dom"/>
</dbReference>
<reference evidence="9 10" key="1">
    <citation type="submission" date="2019-02" db="EMBL/GenBank/DDBJ databases">
        <title>Genome sequencing of the rare red list fungi Phlebia centrifuga.</title>
        <authorList>
            <person name="Buettner E."/>
            <person name="Kellner H."/>
        </authorList>
    </citation>
    <scope>NUCLEOTIDE SEQUENCE [LARGE SCALE GENOMIC DNA]</scope>
    <source>
        <strain evidence="9 10">DSM 108282</strain>
    </source>
</reference>
<keyword evidence="5" id="KW-0472">Membrane</keyword>
<protein>
    <recommendedName>
        <fullName evidence="8">GRIP domain-containing protein</fullName>
    </recommendedName>
</protein>
<dbReference type="InterPro" id="IPR051952">
    <property type="entry name" value="Golgi-autophagy_related"/>
</dbReference>
<comment type="subcellular location">
    <subcellularLocation>
        <location evidence="2">Cytoplasm</location>
    </subcellularLocation>
    <subcellularLocation>
        <location evidence="1">Endomembrane system</location>
        <topology evidence="1">Peripheral membrane protein</topology>
    </subcellularLocation>
</comment>
<dbReference type="Pfam" id="PF01465">
    <property type="entry name" value="GRIP"/>
    <property type="match status" value="1"/>
</dbReference>
<evidence type="ECO:0000256" key="4">
    <source>
        <dbReference type="ARBA" id="ARBA00023054"/>
    </source>
</evidence>
<dbReference type="PANTHER" id="PTHR23157">
    <property type="entry name" value="GRIP AND COILED-COIL DOMAIN-CONTAINING PROTEIN 1"/>
    <property type="match status" value="1"/>
</dbReference>
<dbReference type="SMART" id="SM00755">
    <property type="entry name" value="Grip"/>
    <property type="match status" value="1"/>
</dbReference>
<dbReference type="GO" id="GO:0005794">
    <property type="term" value="C:Golgi apparatus"/>
    <property type="evidence" value="ECO:0007669"/>
    <property type="project" value="TreeGrafter"/>
</dbReference>